<dbReference type="STRING" id="81972.D7KJ01"/>
<accession>D7KJ01</accession>
<dbReference type="eggNOG" id="KOG2342">
    <property type="taxonomic scope" value="Eukaryota"/>
</dbReference>
<dbReference type="HOGENOM" id="CLU_084888_0_0_1"/>
<dbReference type="AlphaFoldDB" id="D7KJ01"/>
<evidence type="ECO:0000313" key="1">
    <source>
        <dbReference type="EMBL" id="EFH69360.1"/>
    </source>
</evidence>
<dbReference type="PANTHER" id="PTHR17985">
    <property type="entry name" value="SER/THR-RICH PROTEIN T10 IN DGCR REGION"/>
    <property type="match status" value="1"/>
</dbReference>
<protein>
    <submittedName>
        <fullName evidence="1">Predicted protein</fullName>
    </submittedName>
</protein>
<dbReference type="PANTHER" id="PTHR17985:SF8">
    <property type="entry name" value="TRANSPORT AND GOLGI ORGANIZATION PROTEIN 2 HOMOLOG"/>
    <property type="match status" value="1"/>
</dbReference>
<keyword evidence="2" id="KW-1185">Reference proteome</keyword>
<name>D7KJ01_ARALL</name>
<dbReference type="InterPro" id="IPR008551">
    <property type="entry name" value="TANGO2"/>
</dbReference>
<sequence length="277" mass="31499">MGIIAFDWAENRLTVLQNRDEQESRQVVFIDLFLNVNEAAWLENGNILAGLGNPDGGTWLGCSKTGRVAFLLDSIPWPRHPTRRGEHLTLDFIEGTRTPDQFAEDVIRMQNKGLAFHLVVADVFGTKSLVYICKKRRDSDHVTKTHVPYGVHTITTNGIDKGEEVRRKFAAVTEWTHSQSLELPMELSLRQIILELPNVQRTMNRLQGIKTPDDHDPIDLTSFFKRDGPLQTNCSTVVVVVPRAAGGGGRCIFHEKYMRNHRKWDEKCFFFDMAPNA</sequence>
<dbReference type="Gramene" id="Al_scaffold_0001_2117">
    <property type="protein sequence ID" value="Al_scaffold_0001_2117"/>
    <property type="gene ID" value="Al_scaffold_0001_2117"/>
</dbReference>
<dbReference type="Proteomes" id="UP000008694">
    <property type="component" value="Unassembled WGS sequence"/>
</dbReference>
<reference evidence="2" key="1">
    <citation type="journal article" date="2011" name="Nat. Genet.">
        <title>The Arabidopsis lyrata genome sequence and the basis of rapid genome size change.</title>
        <authorList>
            <person name="Hu T.T."/>
            <person name="Pattyn P."/>
            <person name="Bakker E.G."/>
            <person name="Cao J."/>
            <person name="Cheng J.-F."/>
            <person name="Clark R.M."/>
            <person name="Fahlgren N."/>
            <person name="Fawcett J.A."/>
            <person name="Grimwood J."/>
            <person name="Gundlach H."/>
            <person name="Haberer G."/>
            <person name="Hollister J.D."/>
            <person name="Ossowski S."/>
            <person name="Ottilar R.P."/>
            <person name="Salamov A.A."/>
            <person name="Schneeberger K."/>
            <person name="Spannagl M."/>
            <person name="Wang X."/>
            <person name="Yang L."/>
            <person name="Nasrallah M.E."/>
            <person name="Bergelson J."/>
            <person name="Carrington J.C."/>
            <person name="Gaut B.S."/>
            <person name="Schmutz J."/>
            <person name="Mayer K.F.X."/>
            <person name="Van de Peer Y."/>
            <person name="Grigoriev I.V."/>
            <person name="Nordborg M."/>
            <person name="Weigel D."/>
            <person name="Guo Y.-L."/>
        </authorList>
    </citation>
    <scope>NUCLEOTIDE SEQUENCE [LARGE SCALE GENOMIC DNA]</scope>
    <source>
        <strain evidence="2">cv. MN47</strain>
    </source>
</reference>
<dbReference type="Pfam" id="PF05742">
    <property type="entry name" value="TANGO2"/>
    <property type="match status" value="1"/>
</dbReference>
<proteinExistence type="predicted"/>
<gene>
    <name evidence="1" type="ORF">ARALYDRAFT_679794</name>
</gene>
<dbReference type="EMBL" id="GL348713">
    <property type="protein sequence ID" value="EFH69360.1"/>
    <property type="molecule type" value="Genomic_DNA"/>
</dbReference>
<organism evidence="2">
    <name type="scientific">Arabidopsis lyrata subsp. lyrata</name>
    <name type="common">Lyre-leaved rock-cress</name>
    <dbReference type="NCBI Taxonomy" id="81972"/>
    <lineage>
        <taxon>Eukaryota</taxon>
        <taxon>Viridiplantae</taxon>
        <taxon>Streptophyta</taxon>
        <taxon>Embryophyta</taxon>
        <taxon>Tracheophyta</taxon>
        <taxon>Spermatophyta</taxon>
        <taxon>Magnoliopsida</taxon>
        <taxon>eudicotyledons</taxon>
        <taxon>Gunneridae</taxon>
        <taxon>Pentapetalae</taxon>
        <taxon>rosids</taxon>
        <taxon>malvids</taxon>
        <taxon>Brassicales</taxon>
        <taxon>Brassicaceae</taxon>
        <taxon>Camelineae</taxon>
        <taxon>Arabidopsis</taxon>
    </lineage>
</organism>
<evidence type="ECO:0000313" key="2">
    <source>
        <dbReference type="Proteomes" id="UP000008694"/>
    </source>
</evidence>